<keyword evidence="1" id="KW-0808">Transferase</keyword>
<dbReference type="EMBL" id="KQ414654">
    <property type="protein sequence ID" value="KOC65988.1"/>
    <property type="molecule type" value="Genomic_DNA"/>
</dbReference>
<accession>A0A0L7R566</accession>
<protein>
    <submittedName>
        <fullName evidence="4">Adenylate kinase 8</fullName>
    </submittedName>
</protein>
<dbReference type="PANTHER" id="PTHR23359">
    <property type="entry name" value="NUCLEOTIDE KINASE"/>
    <property type="match status" value="1"/>
</dbReference>
<dbReference type="SUPFAM" id="SSF47391">
    <property type="entry name" value="Dimerization-anchoring domain of cAMP-dependent PK regulatory subunit"/>
    <property type="match status" value="1"/>
</dbReference>
<organism evidence="4 5">
    <name type="scientific">Habropoda laboriosa</name>
    <dbReference type="NCBI Taxonomy" id="597456"/>
    <lineage>
        <taxon>Eukaryota</taxon>
        <taxon>Metazoa</taxon>
        <taxon>Ecdysozoa</taxon>
        <taxon>Arthropoda</taxon>
        <taxon>Hexapoda</taxon>
        <taxon>Insecta</taxon>
        <taxon>Pterygota</taxon>
        <taxon>Neoptera</taxon>
        <taxon>Endopterygota</taxon>
        <taxon>Hymenoptera</taxon>
        <taxon>Apocrita</taxon>
        <taxon>Aculeata</taxon>
        <taxon>Apoidea</taxon>
        <taxon>Anthophila</taxon>
        <taxon>Apidae</taxon>
        <taxon>Habropoda</taxon>
    </lineage>
</organism>
<evidence type="ECO:0000256" key="2">
    <source>
        <dbReference type="ARBA" id="ARBA00022741"/>
    </source>
</evidence>
<gene>
    <name evidence="4" type="ORF">WH47_12787</name>
</gene>
<dbReference type="GO" id="GO:0019205">
    <property type="term" value="F:nucleobase-containing compound kinase activity"/>
    <property type="evidence" value="ECO:0007669"/>
    <property type="project" value="InterPro"/>
</dbReference>
<dbReference type="Gene3D" id="1.20.890.10">
    <property type="entry name" value="cAMP-dependent protein kinase regulatory subunit, dimerization-anchoring domain"/>
    <property type="match status" value="1"/>
</dbReference>
<sequence>MAGQEAERRTRTLNAQFMAYLEKHRIYELFHEIATQLVLKRPDDPVVFMKQYLELAKKRLDIPKIILIAPPGFDRMALAKVLQEELGVHPLSLRNLRDAFSQSDDEACRCEESEDLASTMRTILESGILHESGWLLVDLPRTKKEARIFQRIGIIPTHVIQLVVSNEPENWQNIFTDVACNQTSNQINESKDPRTRRYLKNLQGLREAYAHALIVKKNDFKEVEVGIRSIDELGKDCAKLAKMRKLCGAPSLLRIALIGSRGSGCTTLAQYLAERFNLVHIDYDYIAEQTRLQQNPLGEMLRLFEEKWGERPKPEIRIKIVEKHISGYECLKRGWVLTGYPKTVEDFQLLDLIATPPNRVIFVEVSGDVCRERLLNRRYNVDTGSKHNLSTRKYVDKDDCRLGVHPKDYRLIVERDLQEYDENVIDMMKYAGESAIKIDANQEERVVREKVEAFLMRAAPSWQSRIPRPPPEIDPMDIEYEPDGEPISKVLSNVCTCEPKYSFI</sequence>
<dbReference type="GO" id="GO:0005524">
    <property type="term" value="F:ATP binding"/>
    <property type="evidence" value="ECO:0007669"/>
    <property type="project" value="InterPro"/>
</dbReference>
<dbReference type="OrthoDB" id="522106at2759"/>
<keyword evidence="5" id="KW-1185">Reference proteome</keyword>
<keyword evidence="3 4" id="KW-0418">Kinase</keyword>
<dbReference type="GO" id="GO:0006139">
    <property type="term" value="P:nucleobase-containing compound metabolic process"/>
    <property type="evidence" value="ECO:0007669"/>
    <property type="project" value="InterPro"/>
</dbReference>
<dbReference type="SUPFAM" id="SSF52540">
    <property type="entry name" value="P-loop containing nucleoside triphosphate hydrolases"/>
    <property type="match status" value="1"/>
</dbReference>
<dbReference type="STRING" id="597456.A0A0L7R566"/>
<dbReference type="CDD" id="cd22979">
    <property type="entry name" value="DD_AK8"/>
    <property type="match status" value="1"/>
</dbReference>
<evidence type="ECO:0000256" key="3">
    <source>
        <dbReference type="ARBA" id="ARBA00022777"/>
    </source>
</evidence>
<evidence type="ECO:0000256" key="1">
    <source>
        <dbReference type="ARBA" id="ARBA00022679"/>
    </source>
</evidence>
<dbReference type="Proteomes" id="UP000053825">
    <property type="component" value="Unassembled WGS sequence"/>
</dbReference>
<name>A0A0L7R566_9HYME</name>
<dbReference type="Gene3D" id="3.40.50.300">
    <property type="entry name" value="P-loop containing nucleotide triphosphate hydrolases"/>
    <property type="match status" value="2"/>
</dbReference>
<evidence type="ECO:0000313" key="5">
    <source>
        <dbReference type="Proteomes" id="UP000053825"/>
    </source>
</evidence>
<keyword evidence="2" id="KW-0547">Nucleotide-binding</keyword>
<dbReference type="AlphaFoldDB" id="A0A0L7R566"/>
<proteinExistence type="predicted"/>
<dbReference type="InterPro" id="IPR027417">
    <property type="entry name" value="P-loop_NTPase"/>
</dbReference>
<dbReference type="InterPro" id="IPR000850">
    <property type="entry name" value="Adenylat/UMP-CMP_kin"/>
</dbReference>
<evidence type="ECO:0000313" key="4">
    <source>
        <dbReference type="EMBL" id="KOC65988.1"/>
    </source>
</evidence>
<reference evidence="4 5" key="1">
    <citation type="submission" date="2015-07" db="EMBL/GenBank/DDBJ databases">
        <title>The genome of Habropoda laboriosa.</title>
        <authorList>
            <person name="Pan H."/>
            <person name="Kapheim K."/>
        </authorList>
    </citation>
    <scope>NUCLEOTIDE SEQUENCE [LARGE SCALE GENOMIC DNA]</scope>
    <source>
        <strain evidence="4">0110345459</strain>
    </source>
</reference>
<dbReference type="Pfam" id="PF00406">
    <property type="entry name" value="ADK"/>
    <property type="match status" value="1"/>
</dbReference>